<gene>
    <name evidence="1" type="ORF">N7E81_14705</name>
</gene>
<name>A0ABY6CY08_9BACT</name>
<evidence type="ECO:0000313" key="2">
    <source>
        <dbReference type="Proteomes" id="UP001062165"/>
    </source>
</evidence>
<reference evidence="1" key="1">
    <citation type="submission" date="2022-10" db="EMBL/GenBank/DDBJ databases">
        <title>Comparative genomics and taxonomic characterization of three novel marine species of genus Reichenbachiella exhibiting antioxidant and polysaccharide degradation activities.</title>
        <authorList>
            <person name="Muhammad N."/>
            <person name="Lee Y.-J."/>
            <person name="Ko J."/>
            <person name="Kim S.-G."/>
        </authorList>
    </citation>
    <scope>NUCLEOTIDE SEQUENCE</scope>
    <source>
        <strain evidence="1">Wsw4-B4</strain>
    </source>
</reference>
<evidence type="ECO:0000313" key="1">
    <source>
        <dbReference type="EMBL" id="UXX78609.1"/>
    </source>
</evidence>
<accession>A0ABY6CY08</accession>
<protein>
    <submittedName>
        <fullName evidence="1">Uncharacterized protein</fullName>
    </submittedName>
</protein>
<dbReference type="Proteomes" id="UP001062165">
    <property type="component" value="Chromosome"/>
</dbReference>
<proteinExistence type="predicted"/>
<dbReference type="RefSeq" id="WP_263050354.1">
    <property type="nucleotide sequence ID" value="NZ_CP106735.1"/>
</dbReference>
<keyword evidence="2" id="KW-1185">Reference proteome</keyword>
<organism evidence="1 2">
    <name type="scientific">Reichenbachiella carrageenanivorans</name>
    <dbReference type="NCBI Taxonomy" id="2979869"/>
    <lineage>
        <taxon>Bacteria</taxon>
        <taxon>Pseudomonadati</taxon>
        <taxon>Bacteroidota</taxon>
        <taxon>Cytophagia</taxon>
        <taxon>Cytophagales</taxon>
        <taxon>Reichenbachiellaceae</taxon>
        <taxon>Reichenbachiella</taxon>
    </lineage>
</organism>
<dbReference type="EMBL" id="CP106735">
    <property type="protein sequence ID" value="UXX78609.1"/>
    <property type="molecule type" value="Genomic_DNA"/>
</dbReference>
<sequence length="250" mass="29941">MKSNDRNKEYKKMIHDVAEAVSSNVKSANEYMEEEGIDFDSLISSGMKSIQRIQKTKTNSIELNKQQLYFRRVVLAGEIARKLYAEFTFGHVKFQKLMFLCEKICEYNLQDRYLKQAAGPMDHKFMHSIDKEFKKQNWFDVTREGKYKKFTYHPLSGLSKQEEYYSRYYSMYDDKIQWLLQIFKSTKTDKVELVATLFACWEEALQNNELVSDRLLIAKVYKWSKEKIKFKEAEIIKSIRWMEENDLFPH</sequence>